<feature type="compositionally biased region" description="Low complexity" evidence="1">
    <location>
        <begin position="64"/>
        <end position="75"/>
    </location>
</feature>
<dbReference type="EMBL" id="CP029553">
    <property type="protein sequence ID" value="AWN49128.1"/>
    <property type="molecule type" value="Genomic_DNA"/>
</dbReference>
<feature type="compositionally biased region" description="Basic and acidic residues" evidence="1">
    <location>
        <begin position="36"/>
        <end position="45"/>
    </location>
</feature>
<evidence type="ECO:0000313" key="4">
    <source>
        <dbReference type="Proteomes" id="UP000245444"/>
    </source>
</evidence>
<name>A0A2U8WUE4_9HYPH</name>
<dbReference type="Proteomes" id="UP000245444">
    <property type="component" value="Chromosome"/>
</dbReference>
<dbReference type="RefSeq" id="WP_109961406.1">
    <property type="nucleotide sequence ID" value="NZ_CP029553.1"/>
</dbReference>
<feature type="compositionally biased region" description="Polar residues" evidence="1">
    <location>
        <begin position="78"/>
        <end position="87"/>
    </location>
</feature>
<feature type="region of interest" description="Disordered" evidence="1">
    <location>
        <begin position="25"/>
        <end position="87"/>
    </location>
</feature>
<protein>
    <submittedName>
        <fullName evidence="3">Uncharacterized protein</fullName>
    </submittedName>
</protein>
<evidence type="ECO:0000256" key="2">
    <source>
        <dbReference type="SAM" id="SignalP"/>
    </source>
</evidence>
<dbReference type="KEGG" id="mtea:DK419_24530"/>
<organism evidence="3 4">
    <name type="scientific">Methylobacterium terrae</name>
    <dbReference type="NCBI Taxonomy" id="2202827"/>
    <lineage>
        <taxon>Bacteria</taxon>
        <taxon>Pseudomonadati</taxon>
        <taxon>Pseudomonadota</taxon>
        <taxon>Alphaproteobacteria</taxon>
        <taxon>Hyphomicrobiales</taxon>
        <taxon>Methylobacteriaceae</taxon>
        <taxon>Methylobacterium</taxon>
    </lineage>
</organism>
<accession>A0A2U8WUE4</accession>
<sequence length="87" mass="8685">MKQITITLLAATTLVGGAWLGGASAAGQYGASARSPGHEMQDRGSRKGSPGASGYAPGHEMKSDTTGTTSRGTGDMKSGSTGSPTRR</sequence>
<feature type="signal peptide" evidence="2">
    <location>
        <begin position="1"/>
        <end position="25"/>
    </location>
</feature>
<gene>
    <name evidence="3" type="ORF">DK419_24530</name>
</gene>
<proteinExistence type="predicted"/>
<dbReference type="AlphaFoldDB" id="A0A2U8WUE4"/>
<feature type="compositionally biased region" description="Low complexity" evidence="1">
    <location>
        <begin position="25"/>
        <end position="35"/>
    </location>
</feature>
<keyword evidence="4" id="KW-1185">Reference proteome</keyword>
<evidence type="ECO:0000313" key="3">
    <source>
        <dbReference type="EMBL" id="AWN49128.1"/>
    </source>
</evidence>
<evidence type="ECO:0000256" key="1">
    <source>
        <dbReference type="SAM" id="MobiDB-lite"/>
    </source>
</evidence>
<keyword evidence="2" id="KW-0732">Signal</keyword>
<reference evidence="3 4" key="1">
    <citation type="submission" date="2018-05" db="EMBL/GenBank/DDBJ databases">
        <title>Complete Genome Sequence of Methylobacterium sp. 17Sr1-28.</title>
        <authorList>
            <person name="Srinivasan S."/>
        </authorList>
    </citation>
    <scope>NUCLEOTIDE SEQUENCE [LARGE SCALE GENOMIC DNA]</scope>
    <source>
        <strain evidence="3 4">17Sr1-28</strain>
    </source>
</reference>
<feature type="chain" id="PRO_5016130393" evidence="2">
    <location>
        <begin position="26"/>
        <end position="87"/>
    </location>
</feature>